<sequence length="276" mass="30196">MSESLANITFCQERQRTPKIPVKCKNRNKAVPIFLINCLILCVLSLLFLDIDWGKIGARIPDIGRVFWQLGHFNFEYMSVVLSALTDTICIAALSLLYSLVLGIFFGMCAARNVFKLPWLAAFTQAFFSFLRAVPTPIWVLLMLVCLGMGPEAGVAGLCVHTTAFFTKSFAQSFESIPNETIEALETTGTSRVNIFFNAVLPAALSQIMAWCGMRLEINFSECAILGMVGAGGVGYVIATSLQGYDFGTAGVAITLVFLIAFGIERAFVAIKRRLS</sequence>
<organism evidence="9 10">
    <name type="scientific">Candidatus Anaerobiospirillum merdipullorum</name>
    <dbReference type="NCBI Taxonomy" id="2838450"/>
    <lineage>
        <taxon>Bacteria</taxon>
        <taxon>Pseudomonadati</taxon>
        <taxon>Pseudomonadota</taxon>
        <taxon>Gammaproteobacteria</taxon>
        <taxon>Aeromonadales</taxon>
        <taxon>Succinivibrionaceae</taxon>
        <taxon>Anaerobiospirillum</taxon>
    </lineage>
</organism>
<comment type="caution">
    <text evidence="9">The sequence shown here is derived from an EMBL/GenBank/DDBJ whole genome shotgun (WGS) entry which is preliminary data.</text>
</comment>
<reference evidence="9" key="2">
    <citation type="submission" date="2021-04" db="EMBL/GenBank/DDBJ databases">
        <authorList>
            <person name="Gilroy R."/>
        </authorList>
    </citation>
    <scope>NUCLEOTIDE SEQUENCE</scope>
    <source>
        <strain evidence="9">687</strain>
    </source>
</reference>
<dbReference type="InterPro" id="IPR035906">
    <property type="entry name" value="MetI-like_sf"/>
</dbReference>
<keyword evidence="3" id="KW-1003">Cell membrane</keyword>
<feature type="transmembrane region" description="Helical" evidence="7">
    <location>
        <begin position="30"/>
        <end position="49"/>
    </location>
</feature>
<comment type="subcellular location">
    <subcellularLocation>
        <location evidence="1 7">Cell membrane</location>
        <topology evidence="1 7">Multi-pass membrane protein</topology>
    </subcellularLocation>
</comment>
<evidence type="ECO:0000256" key="4">
    <source>
        <dbReference type="ARBA" id="ARBA00022692"/>
    </source>
</evidence>
<dbReference type="SUPFAM" id="SSF161098">
    <property type="entry name" value="MetI-like"/>
    <property type="match status" value="1"/>
</dbReference>
<dbReference type="Gene3D" id="1.10.3720.10">
    <property type="entry name" value="MetI-like"/>
    <property type="match status" value="1"/>
</dbReference>
<protein>
    <submittedName>
        <fullName evidence="9">ABC transporter permease subunit</fullName>
    </submittedName>
</protein>
<proteinExistence type="inferred from homology"/>
<dbReference type="InterPro" id="IPR000515">
    <property type="entry name" value="MetI-like"/>
</dbReference>
<dbReference type="EMBL" id="JAHLFG010000009">
    <property type="protein sequence ID" value="MBU3826056.1"/>
    <property type="molecule type" value="Genomic_DNA"/>
</dbReference>
<evidence type="ECO:0000313" key="9">
    <source>
        <dbReference type="EMBL" id="MBU3826056.1"/>
    </source>
</evidence>
<gene>
    <name evidence="9" type="ORF">IAA31_00980</name>
</gene>
<feature type="transmembrane region" description="Helical" evidence="7">
    <location>
        <begin position="245"/>
        <end position="264"/>
    </location>
</feature>
<dbReference type="CDD" id="cd06261">
    <property type="entry name" value="TM_PBP2"/>
    <property type="match status" value="1"/>
</dbReference>
<dbReference type="Proteomes" id="UP000824150">
    <property type="component" value="Unassembled WGS sequence"/>
</dbReference>
<name>A0A9E2NRC0_9GAMM</name>
<evidence type="ECO:0000259" key="8">
    <source>
        <dbReference type="PROSITE" id="PS50928"/>
    </source>
</evidence>
<feature type="transmembrane region" description="Helical" evidence="7">
    <location>
        <begin position="77"/>
        <end position="107"/>
    </location>
</feature>
<dbReference type="Pfam" id="PF00528">
    <property type="entry name" value="BPD_transp_1"/>
    <property type="match status" value="1"/>
</dbReference>
<dbReference type="PROSITE" id="PS50928">
    <property type="entry name" value="ABC_TM1"/>
    <property type="match status" value="1"/>
</dbReference>
<evidence type="ECO:0000256" key="3">
    <source>
        <dbReference type="ARBA" id="ARBA00022475"/>
    </source>
</evidence>
<dbReference type="GO" id="GO:0055085">
    <property type="term" value="P:transmembrane transport"/>
    <property type="evidence" value="ECO:0007669"/>
    <property type="project" value="InterPro"/>
</dbReference>
<dbReference type="GO" id="GO:0005886">
    <property type="term" value="C:plasma membrane"/>
    <property type="evidence" value="ECO:0007669"/>
    <property type="project" value="UniProtKB-SubCell"/>
</dbReference>
<keyword evidence="5 7" id="KW-1133">Transmembrane helix</keyword>
<evidence type="ECO:0000256" key="1">
    <source>
        <dbReference type="ARBA" id="ARBA00004651"/>
    </source>
</evidence>
<evidence type="ECO:0000256" key="7">
    <source>
        <dbReference type="RuleBase" id="RU363032"/>
    </source>
</evidence>
<keyword evidence="6 7" id="KW-0472">Membrane</keyword>
<feature type="transmembrane region" description="Helical" evidence="7">
    <location>
        <begin position="119"/>
        <end position="142"/>
    </location>
</feature>
<keyword evidence="2 7" id="KW-0813">Transport</keyword>
<feature type="domain" description="ABC transmembrane type-1" evidence="8">
    <location>
        <begin position="85"/>
        <end position="268"/>
    </location>
</feature>
<evidence type="ECO:0000256" key="2">
    <source>
        <dbReference type="ARBA" id="ARBA00022448"/>
    </source>
</evidence>
<evidence type="ECO:0000256" key="5">
    <source>
        <dbReference type="ARBA" id="ARBA00022989"/>
    </source>
</evidence>
<dbReference type="PANTHER" id="PTHR30043:SF1">
    <property type="entry name" value="ABC TRANSPORT SYSTEM PERMEASE PROTEIN P69"/>
    <property type="match status" value="1"/>
</dbReference>
<evidence type="ECO:0000313" key="10">
    <source>
        <dbReference type="Proteomes" id="UP000824150"/>
    </source>
</evidence>
<evidence type="ECO:0000256" key="6">
    <source>
        <dbReference type="ARBA" id="ARBA00023136"/>
    </source>
</evidence>
<keyword evidence="4 7" id="KW-0812">Transmembrane</keyword>
<feature type="transmembrane region" description="Helical" evidence="7">
    <location>
        <begin position="220"/>
        <end position="239"/>
    </location>
</feature>
<dbReference type="AlphaFoldDB" id="A0A9E2NRC0"/>
<accession>A0A9E2NRC0</accession>
<dbReference type="PANTHER" id="PTHR30043">
    <property type="entry name" value="PHOSPHONATES TRANSPORT SYSTEM PERMEASE PROTEIN"/>
    <property type="match status" value="1"/>
</dbReference>
<reference evidence="9" key="1">
    <citation type="journal article" date="2021" name="PeerJ">
        <title>Extensive microbial diversity within the chicken gut microbiome revealed by metagenomics and culture.</title>
        <authorList>
            <person name="Gilroy R."/>
            <person name="Ravi A."/>
            <person name="Getino M."/>
            <person name="Pursley I."/>
            <person name="Horton D.L."/>
            <person name="Alikhan N.F."/>
            <person name="Baker D."/>
            <person name="Gharbi K."/>
            <person name="Hall N."/>
            <person name="Watson M."/>
            <person name="Adriaenssens E.M."/>
            <person name="Foster-Nyarko E."/>
            <person name="Jarju S."/>
            <person name="Secka A."/>
            <person name="Antonio M."/>
            <person name="Oren A."/>
            <person name="Chaudhuri R.R."/>
            <person name="La Ragione R."/>
            <person name="Hildebrand F."/>
            <person name="Pallen M.J."/>
        </authorList>
    </citation>
    <scope>NUCLEOTIDE SEQUENCE</scope>
    <source>
        <strain evidence="9">687</strain>
    </source>
</reference>
<comment type="similarity">
    <text evidence="7">Belongs to the binding-protein-dependent transport system permease family.</text>
</comment>